<evidence type="ECO:0000256" key="1">
    <source>
        <dbReference type="SAM" id="MobiDB-lite"/>
    </source>
</evidence>
<feature type="compositionally biased region" description="Polar residues" evidence="1">
    <location>
        <begin position="1"/>
        <end position="19"/>
    </location>
</feature>
<gene>
    <name evidence="2" type="ORF">OS493_014847</name>
</gene>
<feature type="compositionally biased region" description="Acidic residues" evidence="1">
    <location>
        <begin position="24"/>
        <end position="40"/>
    </location>
</feature>
<proteinExistence type="predicted"/>
<feature type="region of interest" description="Disordered" evidence="1">
    <location>
        <begin position="1"/>
        <end position="65"/>
    </location>
</feature>
<evidence type="ECO:0000313" key="3">
    <source>
        <dbReference type="Proteomes" id="UP001163046"/>
    </source>
</evidence>
<organism evidence="2 3">
    <name type="scientific">Desmophyllum pertusum</name>
    <dbReference type="NCBI Taxonomy" id="174260"/>
    <lineage>
        <taxon>Eukaryota</taxon>
        <taxon>Metazoa</taxon>
        <taxon>Cnidaria</taxon>
        <taxon>Anthozoa</taxon>
        <taxon>Hexacorallia</taxon>
        <taxon>Scleractinia</taxon>
        <taxon>Caryophylliina</taxon>
        <taxon>Caryophylliidae</taxon>
        <taxon>Desmophyllum</taxon>
    </lineage>
</organism>
<feature type="non-terminal residue" evidence="2">
    <location>
        <position position="65"/>
    </location>
</feature>
<dbReference type="AlphaFoldDB" id="A0A9W9YDA6"/>
<evidence type="ECO:0000313" key="2">
    <source>
        <dbReference type="EMBL" id="KAJ7334523.1"/>
    </source>
</evidence>
<protein>
    <submittedName>
        <fullName evidence="2">Uncharacterized protein</fullName>
    </submittedName>
</protein>
<reference evidence="2" key="1">
    <citation type="submission" date="2023-01" db="EMBL/GenBank/DDBJ databases">
        <title>Genome assembly of the deep-sea coral Lophelia pertusa.</title>
        <authorList>
            <person name="Herrera S."/>
            <person name="Cordes E."/>
        </authorList>
    </citation>
    <scope>NUCLEOTIDE SEQUENCE</scope>
    <source>
        <strain evidence="2">USNM1676648</strain>
        <tissue evidence="2">Polyp</tissue>
    </source>
</reference>
<name>A0A9W9YDA6_9CNID</name>
<feature type="compositionally biased region" description="Basic and acidic residues" evidence="1">
    <location>
        <begin position="46"/>
        <end position="65"/>
    </location>
</feature>
<dbReference type="Proteomes" id="UP001163046">
    <property type="component" value="Unassembled WGS sequence"/>
</dbReference>
<keyword evidence="3" id="KW-1185">Reference proteome</keyword>
<dbReference type="EMBL" id="MU827784">
    <property type="protein sequence ID" value="KAJ7334523.1"/>
    <property type="molecule type" value="Genomic_DNA"/>
</dbReference>
<comment type="caution">
    <text evidence="2">The sequence shown here is derived from an EMBL/GenBank/DDBJ whole genome shotgun (WGS) entry which is preliminary data.</text>
</comment>
<sequence>MVTARNSDGVQVTRNSSFFKSAPGEDEILEESEEECEEIPEVLNPEAEREETPVRRYPQRERSRP</sequence>
<accession>A0A9W9YDA6</accession>